<dbReference type="GO" id="GO:1990077">
    <property type="term" value="C:primosome complex"/>
    <property type="evidence" value="ECO:0007669"/>
    <property type="project" value="UniProtKB-KW"/>
</dbReference>
<dbReference type="GO" id="GO:0005737">
    <property type="term" value="C:cytoplasm"/>
    <property type="evidence" value="ECO:0007669"/>
    <property type="project" value="TreeGrafter"/>
</dbReference>
<comment type="caution">
    <text evidence="12">Lacks conserved residue(s) required for the propagation of feature annotation.</text>
</comment>
<dbReference type="CDD" id="cd03364">
    <property type="entry name" value="TOPRIM_DnaG_primases"/>
    <property type="match status" value="1"/>
</dbReference>
<dbReference type="GO" id="GO:0000428">
    <property type="term" value="C:DNA-directed RNA polymerase complex"/>
    <property type="evidence" value="ECO:0007669"/>
    <property type="project" value="UniProtKB-KW"/>
</dbReference>
<comment type="caution">
    <text evidence="16">The sequence shown here is derived from an EMBL/GenBank/DDBJ whole genome shotgun (WGS) entry which is preliminary data.</text>
</comment>
<gene>
    <name evidence="12" type="primary">dnaG</name>
    <name evidence="16" type="ORF">COX47_03605</name>
</gene>
<dbReference type="FunFam" id="3.90.580.10:FF:000001">
    <property type="entry name" value="DNA primase"/>
    <property type="match status" value="1"/>
</dbReference>
<dbReference type="SUPFAM" id="SSF57783">
    <property type="entry name" value="Zinc beta-ribbon"/>
    <property type="match status" value="1"/>
</dbReference>
<dbReference type="InterPro" id="IPR013264">
    <property type="entry name" value="DNAG_N"/>
</dbReference>
<dbReference type="InterPro" id="IPR002694">
    <property type="entry name" value="Znf_CHC2"/>
</dbReference>
<comment type="cofactor">
    <cofactor evidence="13 14">
        <name>Zn(2+)</name>
        <dbReference type="ChEBI" id="CHEBI:29105"/>
    </cofactor>
    <text evidence="13 14">Binds 1 zinc ion per monomer.</text>
</comment>
<dbReference type="SUPFAM" id="SSF56731">
    <property type="entry name" value="DNA primase core"/>
    <property type="match status" value="1"/>
</dbReference>
<dbReference type="PANTHER" id="PTHR30313:SF2">
    <property type="entry name" value="DNA PRIMASE"/>
    <property type="match status" value="1"/>
</dbReference>
<dbReference type="PIRSF" id="PIRSF002811">
    <property type="entry name" value="DnaG"/>
    <property type="match status" value="1"/>
</dbReference>
<keyword evidence="5 12" id="KW-0235">DNA replication</keyword>
<evidence type="ECO:0000256" key="8">
    <source>
        <dbReference type="ARBA" id="ARBA00022833"/>
    </source>
</evidence>
<dbReference type="GO" id="GO:0003899">
    <property type="term" value="F:DNA-directed RNA polymerase activity"/>
    <property type="evidence" value="ECO:0007669"/>
    <property type="project" value="UniProtKB-UniRule"/>
</dbReference>
<evidence type="ECO:0000256" key="12">
    <source>
        <dbReference type="HAMAP-Rule" id="MF_00974"/>
    </source>
</evidence>
<keyword evidence="4 12" id="KW-0548">Nucleotidyltransferase</keyword>
<feature type="zinc finger region" description="CHC2-type" evidence="14">
    <location>
        <begin position="35"/>
        <end position="60"/>
    </location>
</feature>
<dbReference type="GO" id="GO:0003677">
    <property type="term" value="F:DNA binding"/>
    <property type="evidence" value="ECO:0007669"/>
    <property type="project" value="UniProtKB-KW"/>
</dbReference>
<dbReference type="InterPro" id="IPR016136">
    <property type="entry name" value="DNA_helicase_N/primase_C"/>
</dbReference>
<evidence type="ECO:0000256" key="3">
    <source>
        <dbReference type="ARBA" id="ARBA00022679"/>
    </source>
</evidence>
<dbReference type="AlphaFoldDB" id="A0A2G9Y6A1"/>
<dbReference type="SMART" id="SM00493">
    <property type="entry name" value="TOPRIM"/>
    <property type="match status" value="1"/>
</dbReference>
<dbReference type="InterPro" id="IPR036977">
    <property type="entry name" value="DNA_primase_Znf_CHC2"/>
</dbReference>
<dbReference type="Proteomes" id="UP000231025">
    <property type="component" value="Unassembled WGS sequence"/>
</dbReference>
<dbReference type="Pfam" id="PF10410">
    <property type="entry name" value="DnaB_bind"/>
    <property type="match status" value="1"/>
</dbReference>
<keyword evidence="11 12" id="KW-0804">Transcription</keyword>
<keyword evidence="2 12" id="KW-0639">Primosome</keyword>
<dbReference type="PROSITE" id="PS50880">
    <property type="entry name" value="TOPRIM"/>
    <property type="match status" value="1"/>
</dbReference>
<keyword evidence="9" id="KW-0460">Magnesium</keyword>
<dbReference type="GO" id="GO:0006269">
    <property type="term" value="P:DNA replication, synthesis of primer"/>
    <property type="evidence" value="ECO:0007669"/>
    <property type="project" value="UniProtKB-UniRule"/>
</dbReference>
<evidence type="ECO:0000256" key="4">
    <source>
        <dbReference type="ARBA" id="ARBA00022695"/>
    </source>
</evidence>
<evidence type="ECO:0000256" key="2">
    <source>
        <dbReference type="ARBA" id="ARBA00022515"/>
    </source>
</evidence>
<dbReference type="PANTHER" id="PTHR30313">
    <property type="entry name" value="DNA PRIMASE"/>
    <property type="match status" value="1"/>
</dbReference>
<comment type="similarity">
    <text evidence="12 13">Belongs to the DnaG primase family.</text>
</comment>
<evidence type="ECO:0000256" key="10">
    <source>
        <dbReference type="ARBA" id="ARBA00023125"/>
    </source>
</evidence>
<evidence type="ECO:0000256" key="7">
    <source>
        <dbReference type="ARBA" id="ARBA00022771"/>
    </source>
</evidence>
<dbReference type="InterPro" id="IPR006171">
    <property type="entry name" value="TOPRIM_dom"/>
</dbReference>
<reference evidence="16 17" key="1">
    <citation type="submission" date="2017-09" db="EMBL/GenBank/DDBJ databases">
        <title>Depth-based differentiation of microbial function through sediment-hosted aquifers and enrichment of novel symbionts in the deep terrestrial subsurface.</title>
        <authorList>
            <person name="Probst A.J."/>
            <person name="Ladd B."/>
            <person name="Jarett J.K."/>
            <person name="Geller-Mcgrath D.E."/>
            <person name="Sieber C.M."/>
            <person name="Emerson J.B."/>
            <person name="Anantharaman K."/>
            <person name="Thomas B.C."/>
            <person name="Malmstrom R."/>
            <person name="Stieglmeier M."/>
            <person name="Klingl A."/>
            <person name="Woyke T."/>
            <person name="Ryan C.M."/>
            <person name="Banfield J.F."/>
        </authorList>
    </citation>
    <scope>NUCLEOTIDE SEQUENCE [LARGE SCALE GENOMIC DNA]</scope>
    <source>
        <strain evidence="16">CG23_combo_of_CG06-09_8_20_14_all_35_49</strain>
    </source>
</reference>
<dbReference type="GO" id="GO:0008270">
    <property type="term" value="F:zinc ion binding"/>
    <property type="evidence" value="ECO:0007669"/>
    <property type="project" value="UniProtKB-KW"/>
</dbReference>
<dbReference type="SMART" id="SM00400">
    <property type="entry name" value="ZnF_CHCC"/>
    <property type="match status" value="1"/>
</dbReference>
<dbReference type="Gene3D" id="3.90.580.10">
    <property type="entry name" value="Zinc finger, CHC2-type domain"/>
    <property type="match status" value="1"/>
</dbReference>
<protein>
    <recommendedName>
        <fullName evidence="12 13">DNA primase</fullName>
        <ecNumber evidence="12">2.7.7.101</ecNumber>
    </recommendedName>
</protein>
<evidence type="ECO:0000256" key="14">
    <source>
        <dbReference type="PIRSR" id="PIRSR002811-1"/>
    </source>
</evidence>
<comment type="function">
    <text evidence="12 13">RNA polymerase that catalyzes the synthesis of short RNA molecules used as primers for DNA polymerase during DNA replication.</text>
</comment>
<dbReference type="Pfam" id="PF13155">
    <property type="entry name" value="Toprim_2"/>
    <property type="match status" value="1"/>
</dbReference>
<dbReference type="EC" id="2.7.7.101" evidence="12"/>
<proteinExistence type="inferred from homology"/>
<keyword evidence="7 14" id="KW-0863">Zinc-finger</keyword>
<dbReference type="Pfam" id="PF08275">
    <property type="entry name" value="DNAG_N"/>
    <property type="match status" value="1"/>
</dbReference>
<comment type="catalytic activity">
    <reaction evidence="12">
        <text>ssDNA + n NTP = ssDNA/pppN(pN)n-1 hybrid + (n-1) diphosphate.</text>
        <dbReference type="EC" id="2.7.7.101"/>
    </reaction>
</comment>
<dbReference type="NCBIfam" id="TIGR01391">
    <property type="entry name" value="dnaG"/>
    <property type="match status" value="1"/>
</dbReference>
<dbReference type="Gene3D" id="1.10.860.10">
    <property type="entry name" value="DNAb Helicase, Chain A"/>
    <property type="match status" value="1"/>
</dbReference>
<keyword evidence="10 12" id="KW-0238">DNA-binding</keyword>
<dbReference type="EMBL" id="PCRE01000050">
    <property type="protein sequence ID" value="PIP14744.1"/>
    <property type="molecule type" value="Genomic_DNA"/>
</dbReference>
<dbReference type="InterPro" id="IPR006295">
    <property type="entry name" value="DNA_primase_DnaG"/>
</dbReference>
<dbReference type="Gene3D" id="3.90.980.10">
    <property type="entry name" value="DNA primase, catalytic core, N-terminal domain"/>
    <property type="match status" value="1"/>
</dbReference>
<dbReference type="InterPro" id="IPR034151">
    <property type="entry name" value="TOPRIM_DnaG_bac"/>
</dbReference>
<keyword evidence="1 12" id="KW-0240">DNA-directed RNA polymerase</keyword>
<dbReference type="InterPro" id="IPR030846">
    <property type="entry name" value="DnaG_bac"/>
</dbReference>
<evidence type="ECO:0000256" key="6">
    <source>
        <dbReference type="ARBA" id="ARBA00022723"/>
    </source>
</evidence>
<dbReference type="InterPro" id="IPR037068">
    <property type="entry name" value="DNA_primase_core_N_sf"/>
</dbReference>
<keyword evidence="3 12" id="KW-0808">Transferase</keyword>
<dbReference type="InterPro" id="IPR050219">
    <property type="entry name" value="DnaG_primase"/>
</dbReference>
<dbReference type="HAMAP" id="MF_00974">
    <property type="entry name" value="DNA_primase_DnaG"/>
    <property type="match status" value="1"/>
</dbReference>
<dbReference type="FunFam" id="3.90.980.10:FF:000001">
    <property type="entry name" value="DNA primase"/>
    <property type="match status" value="1"/>
</dbReference>
<feature type="domain" description="Toprim" evidence="15">
    <location>
        <begin position="255"/>
        <end position="336"/>
    </location>
</feature>
<accession>A0A2G9Y6A1</accession>
<evidence type="ECO:0000259" key="15">
    <source>
        <dbReference type="PROSITE" id="PS50880"/>
    </source>
</evidence>
<comment type="subunit">
    <text evidence="12">Monomer. Interacts with DnaB.</text>
</comment>
<name>A0A2G9Y6A1_9BACT</name>
<sequence>MENPVEEIKKRLDIIEFIGSFITLKKAGRNFKAVCPFHQEKTPSFIVSPERQIWHCFGACGEGGDVIRFLMKWENITFIEALRELAKKTGVVLRKVSFEDRLWKKRERFFNMNFLATEFFQYVLNKTRFGKKGLDYLNSREVNSSIAKKFQLGYAPDSWDSLKSFLKRKKFAEEEILENGLIIKGESGRYYDRFRGRLIFPLKDARNNVIAFSGRTLDENAKEAKYINSPETAIYHKRETLFGINLARESIKKENNVYLVEGEFDIITPYSHGFNNFVAIKGSALTSEQLMLLKRYTDRITLFLDADTAGEEAVKRGIDEAERFDFDIRVVSLDFAKDPDEAIKKDLKSFKKVLEKPVAIYDYLINLAKKRYPSDSAFDKKKIGDEIIPYLEKISNPIVRSHYVKKLAKLLLVTEGSIENLITKLKRKKKILASYKPIVSHQPKEARELVIEKYLLSCLFQEEDNKQLFKKIFSVLTAGDFYLPADQKIIRQYVEFKNLKKDSLKINNFINQLAAELKPIFDEVYLYASIEEKLNEESLEKVIYEIKTFSLKRQMKKILLEEEENPDKNKQLISLNQALKEVEKKLVSL</sequence>
<evidence type="ECO:0000256" key="1">
    <source>
        <dbReference type="ARBA" id="ARBA00022478"/>
    </source>
</evidence>
<keyword evidence="8 13" id="KW-0862">Zinc</keyword>
<evidence type="ECO:0000256" key="11">
    <source>
        <dbReference type="ARBA" id="ARBA00023163"/>
    </source>
</evidence>
<dbReference type="Gene3D" id="3.40.1360.10">
    <property type="match status" value="1"/>
</dbReference>
<dbReference type="InterPro" id="IPR019475">
    <property type="entry name" value="DNA_primase_DnaB-bd"/>
</dbReference>
<evidence type="ECO:0000313" key="17">
    <source>
        <dbReference type="Proteomes" id="UP000231025"/>
    </source>
</evidence>
<evidence type="ECO:0000313" key="16">
    <source>
        <dbReference type="EMBL" id="PIP14744.1"/>
    </source>
</evidence>
<dbReference type="Pfam" id="PF01807">
    <property type="entry name" value="Zn_ribbon_DnaG"/>
    <property type="match status" value="1"/>
</dbReference>
<organism evidence="16 17">
    <name type="scientific">Candidatus Roizmanbacteria bacterium CG23_combo_of_CG06-09_8_20_14_all_35_49</name>
    <dbReference type="NCBI Taxonomy" id="1974863"/>
    <lineage>
        <taxon>Bacteria</taxon>
        <taxon>Candidatus Roizmaniibacteriota</taxon>
    </lineage>
</organism>
<evidence type="ECO:0000256" key="9">
    <source>
        <dbReference type="ARBA" id="ARBA00022842"/>
    </source>
</evidence>
<keyword evidence="6 13" id="KW-0479">Metal-binding</keyword>
<evidence type="ECO:0000256" key="13">
    <source>
        <dbReference type="PIRNR" id="PIRNR002811"/>
    </source>
</evidence>
<evidence type="ECO:0000256" key="5">
    <source>
        <dbReference type="ARBA" id="ARBA00022705"/>
    </source>
</evidence>